<keyword evidence="5 6" id="KW-0472">Membrane</keyword>
<dbReference type="GO" id="GO:0022857">
    <property type="term" value="F:transmembrane transporter activity"/>
    <property type="evidence" value="ECO:0007669"/>
    <property type="project" value="InterPro"/>
</dbReference>
<comment type="caution">
    <text evidence="7">The sequence shown here is derived from an EMBL/GenBank/DDBJ whole genome shotgun (WGS) entry which is preliminary data.</text>
</comment>
<feature type="transmembrane region" description="Helical" evidence="6">
    <location>
        <begin position="205"/>
        <end position="222"/>
    </location>
</feature>
<dbReference type="GO" id="GO:0005886">
    <property type="term" value="C:plasma membrane"/>
    <property type="evidence" value="ECO:0007669"/>
    <property type="project" value="UniProtKB-SubCell"/>
</dbReference>
<organism evidence="7 8">
    <name type="scientific">Murimonas intestini</name>
    <dbReference type="NCBI Taxonomy" id="1337051"/>
    <lineage>
        <taxon>Bacteria</taxon>
        <taxon>Bacillati</taxon>
        <taxon>Bacillota</taxon>
        <taxon>Clostridia</taxon>
        <taxon>Lachnospirales</taxon>
        <taxon>Lachnospiraceae</taxon>
        <taxon>Murimonas</taxon>
    </lineage>
</organism>
<evidence type="ECO:0000256" key="3">
    <source>
        <dbReference type="ARBA" id="ARBA00022692"/>
    </source>
</evidence>
<gene>
    <name evidence="7" type="ORF">C7383_10767</name>
</gene>
<keyword evidence="8" id="KW-1185">Reference proteome</keyword>
<feature type="transmembrane region" description="Helical" evidence="6">
    <location>
        <begin position="117"/>
        <end position="137"/>
    </location>
</feature>
<evidence type="ECO:0000313" key="8">
    <source>
        <dbReference type="Proteomes" id="UP000245412"/>
    </source>
</evidence>
<keyword evidence="3 6" id="KW-0812">Transmembrane</keyword>
<evidence type="ECO:0000313" key="7">
    <source>
        <dbReference type="EMBL" id="PWJ75060.1"/>
    </source>
</evidence>
<dbReference type="PANTHER" id="PTHR32196">
    <property type="entry name" value="ABC TRANSPORTER PERMEASE PROTEIN YPHD-RELATED-RELATED"/>
    <property type="match status" value="1"/>
</dbReference>
<dbReference type="RefSeq" id="WP_109626800.1">
    <property type="nucleotide sequence ID" value="NZ_JANKBI010000007.1"/>
</dbReference>
<evidence type="ECO:0000256" key="1">
    <source>
        <dbReference type="ARBA" id="ARBA00004651"/>
    </source>
</evidence>
<protein>
    <submittedName>
        <fullName evidence="7">Ribose transport system permease protein</fullName>
    </submittedName>
</protein>
<keyword evidence="2" id="KW-1003">Cell membrane</keyword>
<dbReference type="Proteomes" id="UP000245412">
    <property type="component" value="Unassembled WGS sequence"/>
</dbReference>
<proteinExistence type="predicted"/>
<keyword evidence="4 6" id="KW-1133">Transmembrane helix</keyword>
<feature type="transmembrane region" description="Helical" evidence="6">
    <location>
        <begin position="61"/>
        <end position="82"/>
    </location>
</feature>
<evidence type="ECO:0000256" key="6">
    <source>
        <dbReference type="SAM" id="Phobius"/>
    </source>
</evidence>
<feature type="transmembrane region" description="Helical" evidence="6">
    <location>
        <begin position="88"/>
        <end position="110"/>
    </location>
</feature>
<feature type="transmembrane region" description="Helical" evidence="6">
    <location>
        <begin position="32"/>
        <end position="54"/>
    </location>
</feature>
<comment type="subcellular location">
    <subcellularLocation>
        <location evidence="1">Cell membrane</location>
        <topology evidence="1">Multi-pass membrane protein</topology>
    </subcellularLocation>
</comment>
<dbReference type="Pfam" id="PF02653">
    <property type="entry name" value="BPD_transp_2"/>
    <property type="match status" value="1"/>
</dbReference>
<evidence type="ECO:0000256" key="4">
    <source>
        <dbReference type="ARBA" id="ARBA00022989"/>
    </source>
</evidence>
<accession>A0AB73T3J6</accession>
<feature type="transmembrane region" description="Helical" evidence="6">
    <location>
        <begin position="149"/>
        <end position="171"/>
    </location>
</feature>
<dbReference type="EMBL" id="QGGY01000007">
    <property type="protein sequence ID" value="PWJ75060.1"/>
    <property type="molecule type" value="Genomic_DNA"/>
</dbReference>
<name>A0AB73T3J6_9FIRM</name>
<dbReference type="AlphaFoldDB" id="A0AB73T3J6"/>
<feature type="transmembrane region" description="Helical" evidence="6">
    <location>
        <begin position="7"/>
        <end position="26"/>
    </location>
</feature>
<reference evidence="7 8" key="1">
    <citation type="submission" date="2018-05" db="EMBL/GenBank/DDBJ databases">
        <authorList>
            <person name="Goeker M."/>
            <person name="Huntemann M."/>
            <person name="Clum A."/>
            <person name="Pillay M."/>
            <person name="Palaniappan K."/>
            <person name="Varghese N."/>
            <person name="Mikhailova N."/>
            <person name="Stamatis D."/>
            <person name="Reddy T."/>
            <person name="Daum C."/>
            <person name="Shapiro N."/>
            <person name="Ivanova N."/>
            <person name="Kyrpides N."/>
            <person name="Woyke T."/>
        </authorList>
    </citation>
    <scope>NUCLEOTIDE SEQUENCE [LARGE SCALE GENOMIC DNA]</scope>
    <source>
        <strain evidence="7 8">DSM 26524</strain>
    </source>
</reference>
<evidence type="ECO:0000256" key="2">
    <source>
        <dbReference type="ARBA" id="ARBA00022475"/>
    </source>
</evidence>
<sequence length="325" mass="34621">MSKKLSNIVKCLILPIAVYVIFFVFSKGRFGSLPGMLAIGRQFVLYCLVGWALMHNQLMGVWDFTPGAVVALAGIIGGNIALSTNTGVAGLVVFCILSAVTLCLLTFFVFHFLKIPSMICGLGMVLIYEMLTTQLFGGTGVKLTKDITLLAKSPYCYVVLAVAGIILYILFNFTKNGANTRSLGYGQDIAMSIGVSLTKTRLKNFIIEGIFLGLAAVISSSQRGSIAPTLNMSTLSLGFDAIMGVFIGLNLVNNCNLVVGIVIGTFTMKMVSAGLIAMGLDSNLQSVAQGLFLLVFIGISSNKDAVSKYFADKKKSAEILAKIKA</sequence>
<evidence type="ECO:0000256" key="5">
    <source>
        <dbReference type="ARBA" id="ARBA00023136"/>
    </source>
</evidence>
<feature type="transmembrane region" description="Helical" evidence="6">
    <location>
        <begin position="234"/>
        <end position="252"/>
    </location>
</feature>
<dbReference type="InterPro" id="IPR001851">
    <property type="entry name" value="ABC_transp_permease"/>
</dbReference>